<dbReference type="InterPro" id="IPR003368">
    <property type="entry name" value="POMP_repeat"/>
</dbReference>
<organism evidence="10 11">
    <name type="scientific">Pseudolysobacter antarcticus</name>
    <dbReference type="NCBI Taxonomy" id="2511995"/>
    <lineage>
        <taxon>Bacteria</taxon>
        <taxon>Pseudomonadati</taxon>
        <taxon>Pseudomonadota</taxon>
        <taxon>Gammaproteobacteria</taxon>
        <taxon>Lysobacterales</taxon>
        <taxon>Rhodanobacteraceae</taxon>
        <taxon>Pseudolysobacter</taxon>
    </lineage>
</organism>
<evidence type="ECO:0000313" key="10">
    <source>
        <dbReference type="EMBL" id="QBB68930.1"/>
    </source>
</evidence>
<dbReference type="InterPro" id="IPR011050">
    <property type="entry name" value="Pectin_lyase_fold/virulence"/>
</dbReference>
<evidence type="ECO:0000256" key="5">
    <source>
        <dbReference type="ARBA" id="ARBA00022729"/>
    </source>
</evidence>
<dbReference type="NCBIfam" id="TIGR01376">
    <property type="entry name" value="POMP_repeat"/>
    <property type="match status" value="1"/>
</dbReference>
<dbReference type="GO" id="GO:0005576">
    <property type="term" value="C:extracellular region"/>
    <property type="evidence" value="ECO:0007669"/>
    <property type="project" value="UniProtKB-SubCell"/>
</dbReference>
<feature type="signal peptide" evidence="9">
    <location>
        <begin position="1"/>
        <end position="33"/>
    </location>
</feature>
<dbReference type="OrthoDB" id="5992203at2"/>
<dbReference type="InterPro" id="IPR059226">
    <property type="entry name" value="Choice_anch_Q_dom"/>
</dbReference>
<dbReference type="GO" id="GO:0009279">
    <property type="term" value="C:cell outer membrane"/>
    <property type="evidence" value="ECO:0007669"/>
    <property type="project" value="UniProtKB-SubCell"/>
</dbReference>
<dbReference type="KEGG" id="xbc:ELE36_00235"/>
<dbReference type="EMBL" id="CP035704">
    <property type="protein sequence ID" value="QBB68930.1"/>
    <property type="molecule type" value="Genomic_DNA"/>
</dbReference>
<dbReference type="NCBIfam" id="NF041518">
    <property type="entry name" value="choice_anch_Q"/>
    <property type="match status" value="1"/>
</dbReference>
<sequence length="432" mass="42851">MLRRSSHRCRIALRGWLLLASLTGVAAATTAGAAICRVDTLGGGDGSAWGVTSTLQGALTNSNCTELWVKSGTYTPTSGTDRGATFNIRSGVSLFGGFAGTESVRSARNPATNLTTLSGEIGAAGNADNSYTVVSMIGISSLGNITASTVLDGFTISGGNGIDPATFNRSGGGLVCDGHGRDNACRPTISNVIFSGNYADGGGAMSNNGSNSGDGSPTLINVTFSNNHSDAANGGGAILNYGYNGNSNPTLHNVTFVNNGSNRGGAIYNAGSDNGSSSPTLVNVTFSGNSASVSGGAMYTVGGTPTLSNVIAWGDSAASGLEIASISAFTTISYSVIQGSGGSGGGWKSSTGIDGGGNRDADPMLGTLASNGGATPSLLPGAGSSAIDNGNNASCTGIDQRGVLRPQGPRCDIGAVEVINPDNIFADGLELR</sequence>
<dbReference type="RefSeq" id="WP_129831181.1">
    <property type="nucleotide sequence ID" value="NZ_CP035704.1"/>
</dbReference>
<evidence type="ECO:0000256" key="6">
    <source>
        <dbReference type="ARBA" id="ARBA00023136"/>
    </source>
</evidence>
<evidence type="ECO:0000256" key="1">
    <source>
        <dbReference type="ARBA" id="ARBA00004196"/>
    </source>
</evidence>
<protein>
    <recommendedName>
        <fullName evidence="12">Right-handed parallel beta-helix repeat-containing protein</fullName>
    </recommendedName>
</protein>
<keyword evidence="7" id="KW-0998">Cell outer membrane</keyword>
<dbReference type="Proteomes" id="UP000291562">
    <property type="component" value="Chromosome"/>
</dbReference>
<proteinExistence type="predicted"/>
<evidence type="ECO:0008006" key="12">
    <source>
        <dbReference type="Google" id="ProtNLM"/>
    </source>
</evidence>
<keyword evidence="6" id="KW-0472">Membrane</keyword>
<comment type="subcellular location">
    <subcellularLocation>
        <location evidence="1">Cell envelope</location>
    </subcellularLocation>
    <subcellularLocation>
        <location evidence="2">Cell outer membrane</location>
    </subcellularLocation>
    <subcellularLocation>
        <location evidence="3">Secreted</location>
    </subcellularLocation>
</comment>
<accession>A0A411HEL3</accession>
<evidence type="ECO:0000256" key="4">
    <source>
        <dbReference type="ARBA" id="ARBA00022525"/>
    </source>
</evidence>
<gene>
    <name evidence="10" type="ORF">ELE36_00235</name>
</gene>
<reference evidence="10 11" key="1">
    <citation type="submission" date="2019-01" db="EMBL/GenBank/DDBJ databases">
        <title>Pseudolysobacter antarctica gen. nov., sp. nov., isolated from Fildes Peninsula, Antarctica.</title>
        <authorList>
            <person name="Wei Z."/>
            <person name="Peng F."/>
        </authorList>
    </citation>
    <scope>NUCLEOTIDE SEQUENCE [LARGE SCALE GENOMIC DNA]</scope>
    <source>
        <strain evidence="10 11">AQ6-296</strain>
    </source>
</reference>
<evidence type="ECO:0000256" key="3">
    <source>
        <dbReference type="ARBA" id="ARBA00004613"/>
    </source>
</evidence>
<evidence type="ECO:0000256" key="8">
    <source>
        <dbReference type="SAM" id="MobiDB-lite"/>
    </source>
</evidence>
<evidence type="ECO:0000313" key="11">
    <source>
        <dbReference type="Proteomes" id="UP000291562"/>
    </source>
</evidence>
<evidence type="ECO:0000256" key="2">
    <source>
        <dbReference type="ARBA" id="ARBA00004442"/>
    </source>
</evidence>
<name>A0A411HEL3_9GAMM</name>
<feature type="chain" id="PRO_5019112574" description="Right-handed parallel beta-helix repeat-containing protein" evidence="9">
    <location>
        <begin position="34"/>
        <end position="432"/>
    </location>
</feature>
<dbReference type="SUPFAM" id="SSF51126">
    <property type="entry name" value="Pectin lyase-like"/>
    <property type="match status" value="1"/>
</dbReference>
<dbReference type="AlphaFoldDB" id="A0A411HEL3"/>
<keyword evidence="4" id="KW-0964">Secreted</keyword>
<keyword evidence="11" id="KW-1185">Reference proteome</keyword>
<feature type="compositionally biased region" description="Gly residues" evidence="8">
    <location>
        <begin position="342"/>
        <end position="356"/>
    </location>
</feature>
<keyword evidence="5 9" id="KW-0732">Signal</keyword>
<evidence type="ECO:0000256" key="9">
    <source>
        <dbReference type="SAM" id="SignalP"/>
    </source>
</evidence>
<evidence type="ECO:0000256" key="7">
    <source>
        <dbReference type="ARBA" id="ARBA00023237"/>
    </source>
</evidence>
<feature type="region of interest" description="Disordered" evidence="8">
    <location>
        <begin position="342"/>
        <end position="372"/>
    </location>
</feature>